<keyword evidence="9 14" id="KW-0346">Stress response</keyword>
<dbReference type="CDD" id="cd10747">
    <property type="entry name" value="DnaJ_C"/>
    <property type="match status" value="1"/>
</dbReference>
<dbReference type="FunFam" id="1.10.287.110:FF:000034">
    <property type="entry name" value="Chaperone protein DnaJ"/>
    <property type="match status" value="1"/>
</dbReference>
<dbReference type="Gene3D" id="1.10.287.110">
    <property type="entry name" value="DnaJ domain"/>
    <property type="match status" value="1"/>
</dbReference>
<dbReference type="InterPro" id="IPR012724">
    <property type="entry name" value="DnaJ"/>
</dbReference>
<dbReference type="Pfam" id="PF00684">
    <property type="entry name" value="DnaJ_CXXCXGXG"/>
    <property type="match status" value="1"/>
</dbReference>
<dbReference type="Gene3D" id="2.10.230.10">
    <property type="entry name" value="Heat shock protein DnaJ, cysteine-rich domain"/>
    <property type="match status" value="1"/>
</dbReference>
<dbReference type="SMART" id="SM00271">
    <property type="entry name" value="DnaJ"/>
    <property type="match status" value="1"/>
</dbReference>
<keyword evidence="3 14" id="KW-0963">Cytoplasm</keyword>
<dbReference type="FunFam" id="2.10.230.10:FF:000002">
    <property type="entry name" value="Molecular chaperone DnaJ"/>
    <property type="match status" value="1"/>
</dbReference>
<gene>
    <name evidence="14 18" type="primary">dnaJ</name>
    <name evidence="18" type="ORF">PH603_02370</name>
</gene>
<evidence type="ECO:0000256" key="7">
    <source>
        <dbReference type="ARBA" id="ARBA00022771"/>
    </source>
</evidence>
<dbReference type="SUPFAM" id="SSF57938">
    <property type="entry name" value="DnaJ/Hsp40 cysteine-rich domain"/>
    <property type="match status" value="1"/>
</dbReference>
<name>A0AAF0BLV3_9PROT</name>
<dbReference type="FunFam" id="2.60.260.20:FF:000004">
    <property type="entry name" value="Molecular chaperone DnaJ"/>
    <property type="match status" value="1"/>
</dbReference>
<dbReference type="GO" id="GO:0051082">
    <property type="term" value="F:unfolded protein binding"/>
    <property type="evidence" value="ECO:0007669"/>
    <property type="project" value="UniProtKB-UniRule"/>
</dbReference>
<dbReference type="AlphaFoldDB" id="A0AAF0BLV3"/>
<keyword evidence="10 14" id="KW-0143">Chaperone</keyword>
<dbReference type="PROSITE" id="PS00636">
    <property type="entry name" value="DNAJ_1"/>
    <property type="match status" value="1"/>
</dbReference>
<dbReference type="GO" id="GO:0009408">
    <property type="term" value="P:response to heat"/>
    <property type="evidence" value="ECO:0007669"/>
    <property type="project" value="InterPro"/>
</dbReference>
<feature type="binding site" evidence="14">
    <location>
        <position position="171"/>
    </location>
    <ligand>
        <name>Zn(2+)</name>
        <dbReference type="ChEBI" id="CHEBI:29105"/>
        <label>2</label>
    </ligand>
</feature>
<dbReference type="InterPro" id="IPR002939">
    <property type="entry name" value="DnaJ_C"/>
</dbReference>
<keyword evidence="18" id="KW-0560">Oxidoreductase</keyword>
<dbReference type="RefSeq" id="WP_289504321.1">
    <property type="nucleotide sequence ID" value="NZ_CP116805.1"/>
</dbReference>
<comment type="subunit">
    <text evidence="2 14">Homodimer.</text>
</comment>
<feature type="domain" description="J" evidence="16">
    <location>
        <begin position="5"/>
        <end position="70"/>
    </location>
</feature>
<dbReference type="InterPro" id="IPR001305">
    <property type="entry name" value="HSP_DnaJ_Cys-rich_dom"/>
</dbReference>
<dbReference type="GO" id="GO:0005524">
    <property type="term" value="F:ATP binding"/>
    <property type="evidence" value="ECO:0007669"/>
    <property type="project" value="InterPro"/>
</dbReference>
<dbReference type="PRINTS" id="PR00625">
    <property type="entry name" value="JDOMAIN"/>
</dbReference>
<dbReference type="NCBIfam" id="NF008035">
    <property type="entry name" value="PRK10767.1"/>
    <property type="match status" value="1"/>
</dbReference>
<feature type="zinc finger region" description="CR-type" evidence="15">
    <location>
        <begin position="138"/>
        <end position="216"/>
    </location>
</feature>
<dbReference type="GO" id="GO:0006260">
    <property type="term" value="P:DNA replication"/>
    <property type="evidence" value="ECO:0007669"/>
    <property type="project" value="UniProtKB-KW"/>
</dbReference>
<sequence>MAKQDYYDLLGVGRDADADALKKAFRKAAMQYHPDRNPGDASAEQKFKEINEAYDVLKDPEKRAAYDRYGHAAFEGGMGGGPGGHGGAGFNVNDIFEEFFGDFMGGGGRGSRRGGGGNGRGADMRFNMEISLEDAYHGKTTTITVPSSEACGPCEGSGAAPGTAPEVCDTCNGAGKIRTTQGFFMVERTCPKCQGAGRVITKPCKACHGAGKVAKESTLEVKIPQGVEDGTRIRLSGKGEAGTRGAPPGDLYIFLSVKPHPLFRRDRDMLYCQVPIPLTTAALGGTIEVPVVDGSRARIKIPEGTQSGKQFRLRGKGMPELNGGYTGDMIIETVVETPVNLSKRQREILEEFADISGDDVSPRSQGFFAKVKDLWDDLTE</sequence>
<dbReference type="PANTHER" id="PTHR43096:SF48">
    <property type="entry name" value="CHAPERONE PROTEIN DNAJ"/>
    <property type="match status" value="1"/>
</dbReference>
<dbReference type="KEGG" id="gso:PH603_02370"/>
<dbReference type="InterPro" id="IPR018253">
    <property type="entry name" value="DnaJ_domain_CS"/>
</dbReference>
<protein>
    <recommendedName>
        <fullName evidence="13 14">Chaperone protein DnaJ</fullName>
    </recommendedName>
</protein>
<dbReference type="NCBIfam" id="TIGR02349">
    <property type="entry name" value="DnaJ_bact"/>
    <property type="match status" value="1"/>
</dbReference>
<evidence type="ECO:0000256" key="4">
    <source>
        <dbReference type="ARBA" id="ARBA00022705"/>
    </source>
</evidence>
<evidence type="ECO:0000256" key="11">
    <source>
        <dbReference type="ARBA" id="ARBA00053423"/>
    </source>
</evidence>
<keyword evidence="5 14" id="KW-0479">Metal-binding</keyword>
<feature type="repeat" description="CXXCXGXG motif" evidence="14">
    <location>
        <begin position="190"/>
        <end position="197"/>
    </location>
</feature>
<dbReference type="GO" id="GO:0042026">
    <property type="term" value="P:protein refolding"/>
    <property type="evidence" value="ECO:0007669"/>
    <property type="project" value="TreeGrafter"/>
</dbReference>
<feature type="repeat" description="CXXCXGXG motif" evidence="14">
    <location>
        <begin position="151"/>
        <end position="158"/>
    </location>
</feature>
<comment type="function">
    <text evidence="11 14">Participates actively in the response to hyperosmotic and heat shock by preventing the aggregation of stress-denatured proteins and by disaggregating proteins, also in an autonomous, DnaK-independent fashion. Unfolded proteins bind initially to DnaJ; upon interaction with the DnaJ-bound protein, DnaK hydrolyzes its bound ATP, resulting in the formation of a stable complex. GrpE releases ADP from DnaK; ATP binding to DnaK triggers the release of the substrate protein, thus completing the reaction cycle. Several rounds of ATP-dependent interactions between DnaJ, DnaK and GrpE are required for fully efficient folding. Also involved, together with DnaK and GrpE, in the DNA replication of plasmids through activation of initiation proteins.</text>
</comment>
<dbReference type="Pfam" id="PF00226">
    <property type="entry name" value="DnaJ"/>
    <property type="match status" value="1"/>
</dbReference>
<dbReference type="InterPro" id="IPR008971">
    <property type="entry name" value="HSP40/DnaJ_pept-bd"/>
</dbReference>
<evidence type="ECO:0000259" key="16">
    <source>
        <dbReference type="PROSITE" id="PS50076"/>
    </source>
</evidence>
<feature type="repeat" description="CXXCXGXG motif" evidence="14">
    <location>
        <begin position="168"/>
        <end position="175"/>
    </location>
</feature>
<comment type="cofactor">
    <cofactor evidence="14">
        <name>Zn(2+)</name>
        <dbReference type="ChEBI" id="CHEBI:29105"/>
    </cofactor>
    <text evidence="14">Binds 2 Zn(2+) ions per monomer.</text>
</comment>
<evidence type="ECO:0000256" key="15">
    <source>
        <dbReference type="PROSITE-ProRule" id="PRU00546"/>
    </source>
</evidence>
<feature type="binding site" evidence="14">
    <location>
        <position position="154"/>
    </location>
    <ligand>
        <name>Zn(2+)</name>
        <dbReference type="ChEBI" id="CHEBI:29105"/>
        <label>1</label>
    </ligand>
</feature>
<dbReference type="Pfam" id="PF01556">
    <property type="entry name" value="DnaJ_C"/>
    <property type="match status" value="1"/>
</dbReference>
<evidence type="ECO:0000256" key="3">
    <source>
        <dbReference type="ARBA" id="ARBA00022490"/>
    </source>
</evidence>
<dbReference type="Gene3D" id="2.60.260.20">
    <property type="entry name" value="Urease metallochaperone UreE, N-terminal domain"/>
    <property type="match status" value="2"/>
</dbReference>
<evidence type="ECO:0000256" key="12">
    <source>
        <dbReference type="ARBA" id="ARBA00061004"/>
    </source>
</evidence>
<keyword evidence="6 14" id="KW-0677">Repeat</keyword>
<evidence type="ECO:0000256" key="8">
    <source>
        <dbReference type="ARBA" id="ARBA00022833"/>
    </source>
</evidence>
<evidence type="ECO:0000256" key="1">
    <source>
        <dbReference type="ARBA" id="ARBA00004496"/>
    </source>
</evidence>
<dbReference type="PANTHER" id="PTHR43096">
    <property type="entry name" value="DNAJ HOMOLOG 1, MITOCHONDRIAL-RELATED"/>
    <property type="match status" value="1"/>
</dbReference>
<evidence type="ECO:0000256" key="13">
    <source>
        <dbReference type="ARBA" id="ARBA00067609"/>
    </source>
</evidence>
<feature type="binding site" evidence="14">
    <location>
        <position position="151"/>
    </location>
    <ligand>
        <name>Zn(2+)</name>
        <dbReference type="ChEBI" id="CHEBI:29105"/>
        <label>1</label>
    </ligand>
</feature>
<evidence type="ECO:0000256" key="2">
    <source>
        <dbReference type="ARBA" id="ARBA00011738"/>
    </source>
</evidence>
<evidence type="ECO:0000313" key="18">
    <source>
        <dbReference type="EMBL" id="WCL54602.1"/>
    </source>
</evidence>
<feature type="binding site" evidence="14">
    <location>
        <position position="168"/>
    </location>
    <ligand>
        <name>Zn(2+)</name>
        <dbReference type="ChEBI" id="CHEBI:29105"/>
        <label>2</label>
    </ligand>
</feature>
<keyword evidence="7 14" id="KW-0863">Zinc-finger</keyword>
<feature type="domain" description="CR-type" evidence="17">
    <location>
        <begin position="138"/>
        <end position="216"/>
    </location>
</feature>
<dbReference type="HAMAP" id="MF_01152">
    <property type="entry name" value="DnaJ"/>
    <property type="match status" value="1"/>
</dbReference>
<dbReference type="EMBL" id="CP116805">
    <property type="protein sequence ID" value="WCL54602.1"/>
    <property type="molecule type" value="Genomic_DNA"/>
</dbReference>
<dbReference type="SUPFAM" id="SSF46565">
    <property type="entry name" value="Chaperone J-domain"/>
    <property type="match status" value="1"/>
</dbReference>
<evidence type="ECO:0000256" key="9">
    <source>
        <dbReference type="ARBA" id="ARBA00023016"/>
    </source>
</evidence>
<keyword evidence="19" id="KW-1185">Reference proteome</keyword>
<dbReference type="PROSITE" id="PS51188">
    <property type="entry name" value="ZF_CR"/>
    <property type="match status" value="1"/>
</dbReference>
<feature type="repeat" description="CXXCXGXG motif" evidence="14">
    <location>
        <begin position="204"/>
        <end position="211"/>
    </location>
</feature>
<evidence type="ECO:0000256" key="6">
    <source>
        <dbReference type="ARBA" id="ARBA00022737"/>
    </source>
</evidence>
<dbReference type="SUPFAM" id="SSF49493">
    <property type="entry name" value="HSP40/DnaJ peptide-binding domain"/>
    <property type="match status" value="2"/>
</dbReference>
<evidence type="ECO:0000313" key="19">
    <source>
        <dbReference type="Proteomes" id="UP001217500"/>
    </source>
</evidence>
<reference evidence="18" key="1">
    <citation type="submission" date="2023-01" db="EMBL/GenBank/DDBJ databases">
        <title>The genome sequence of Kordiimonadaceae bacterium 6D33.</title>
        <authorList>
            <person name="Liu Y."/>
        </authorList>
    </citation>
    <scope>NUCLEOTIDE SEQUENCE</scope>
    <source>
        <strain evidence="18">6D33</strain>
    </source>
</reference>
<dbReference type="InterPro" id="IPR036410">
    <property type="entry name" value="HSP_DnaJ_Cys-rich_dom_sf"/>
</dbReference>
<keyword evidence="8 14" id="KW-0862">Zinc</keyword>
<proteinExistence type="inferred from homology"/>
<evidence type="ECO:0000256" key="14">
    <source>
        <dbReference type="HAMAP-Rule" id="MF_01152"/>
    </source>
</evidence>
<dbReference type="GO" id="GO:0031072">
    <property type="term" value="F:heat shock protein binding"/>
    <property type="evidence" value="ECO:0007669"/>
    <property type="project" value="InterPro"/>
</dbReference>
<dbReference type="GO" id="GO:0016491">
    <property type="term" value="F:oxidoreductase activity"/>
    <property type="evidence" value="ECO:0007669"/>
    <property type="project" value="UniProtKB-KW"/>
</dbReference>
<evidence type="ECO:0000256" key="10">
    <source>
        <dbReference type="ARBA" id="ARBA00023186"/>
    </source>
</evidence>
<accession>A0AAF0BLV3</accession>
<feature type="binding site" evidence="14">
    <location>
        <position position="207"/>
    </location>
    <ligand>
        <name>Zn(2+)</name>
        <dbReference type="ChEBI" id="CHEBI:29105"/>
        <label>1</label>
    </ligand>
</feature>
<dbReference type="GO" id="GO:0005737">
    <property type="term" value="C:cytoplasm"/>
    <property type="evidence" value="ECO:0007669"/>
    <property type="project" value="UniProtKB-SubCell"/>
</dbReference>
<feature type="binding site" evidence="14">
    <location>
        <position position="204"/>
    </location>
    <ligand>
        <name>Zn(2+)</name>
        <dbReference type="ChEBI" id="CHEBI:29105"/>
        <label>1</label>
    </ligand>
</feature>
<dbReference type="CDD" id="cd10719">
    <property type="entry name" value="DnaJ_zf"/>
    <property type="match status" value="1"/>
</dbReference>
<comment type="similarity">
    <text evidence="12 14">Belongs to the DnaJ family.</text>
</comment>
<dbReference type="GO" id="GO:0008270">
    <property type="term" value="F:zinc ion binding"/>
    <property type="evidence" value="ECO:0007669"/>
    <property type="project" value="UniProtKB-UniRule"/>
</dbReference>
<comment type="subcellular location">
    <subcellularLocation>
        <location evidence="1 14">Cytoplasm</location>
    </subcellularLocation>
</comment>
<comment type="domain">
    <text evidence="14">The J domain is necessary and sufficient to stimulate DnaK ATPase activity. Zinc center 1 plays an important role in the autonomous, DnaK-independent chaperone activity of DnaJ. Zinc center 2 is essential for interaction with DnaK and for DnaJ activity.</text>
</comment>
<dbReference type="Proteomes" id="UP001217500">
    <property type="component" value="Chromosome"/>
</dbReference>
<feature type="binding site" evidence="14">
    <location>
        <position position="193"/>
    </location>
    <ligand>
        <name>Zn(2+)</name>
        <dbReference type="ChEBI" id="CHEBI:29105"/>
        <label>2</label>
    </ligand>
</feature>
<dbReference type="PROSITE" id="PS50076">
    <property type="entry name" value="DNAJ_2"/>
    <property type="match status" value="1"/>
</dbReference>
<dbReference type="InterPro" id="IPR036869">
    <property type="entry name" value="J_dom_sf"/>
</dbReference>
<dbReference type="InterPro" id="IPR001623">
    <property type="entry name" value="DnaJ_domain"/>
</dbReference>
<organism evidence="18 19">
    <name type="scientific">Gimibacter soli</name>
    <dbReference type="NCBI Taxonomy" id="3024400"/>
    <lineage>
        <taxon>Bacteria</taxon>
        <taxon>Pseudomonadati</taxon>
        <taxon>Pseudomonadota</taxon>
        <taxon>Alphaproteobacteria</taxon>
        <taxon>Kordiimonadales</taxon>
        <taxon>Temperatibacteraceae</taxon>
        <taxon>Gimibacter</taxon>
    </lineage>
</organism>
<evidence type="ECO:0000256" key="5">
    <source>
        <dbReference type="ARBA" id="ARBA00022723"/>
    </source>
</evidence>
<dbReference type="CDD" id="cd06257">
    <property type="entry name" value="DnaJ"/>
    <property type="match status" value="1"/>
</dbReference>
<evidence type="ECO:0000259" key="17">
    <source>
        <dbReference type="PROSITE" id="PS51188"/>
    </source>
</evidence>
<feature type="binding site" evidence="14">
    <location>
        <position position="190"/>
    </location>
    <ligand>
        <name>Zn(2+)</name>
        <dbReference type="ChEBI" id="CHEBI:29105"/>
        <label>2</label>
    </ligand>
</feature>
<keyword evidence="4 14" id="KW-0235">DNA replication</keyword>